<protein>
    <submittedName>
        <fullName evidence="1">Uncharacterized protein</fullName>
    </submittedName>
</protein>
<proteinExistence type="predicted"/>
<name>A0AAU8GN08_9CAUD</name>
<organism evidence="1">
    <name type="scientific">Salmonella phage PMBT31</name>
    <dbReference type="NCBI Taxonomy" id="3153514"/>
    <lineage>
        <taxon>Viruses</taxon>
        <taxon>Duplodnaviria</taxon>
        <taxon>Heunggongvirae</taxon>
        <taxon>Uroviricota</taxon>
        <taxon>Caudoviricetes</taxon>
    </lineage>
</organism>
<sequence>MVSADRQILSSYHYLKTREHLKTYRLACQAFFKLFSI</sequence>
<evidence type="ECO:0000313" key="1">
    <source>
        <dbReference type="EMBL" id="XCH42366.1"/>
    </source>
</evidence>
<dbReference type="EMBL" id="PP810246">
    <property type="protein sequence ID" value="XCH42366.1"/>
    <property type="molecule type" value="Genomic_DNA"/>
</dbReference>
<reference evidence="1" key="1">
    <citation type="submission" date="2024-05" db="EMBL/GenBank/DDBJ databases">
        <title>This phage originates from the Bacteriophage catalogue of the Bacteriophage Competence Centre, Department of Microbiology und Biotechnology, Max Rubner-Institut, Kiel, Germany.</title>
        <authorList>
            <person name="Sprotte S."/>
            <person name="Brinks E."/>
        </authorList>
    </citation>
    <scope>NUCLEOTIDE SEQUENCE</scope>
</reference>
<accession>A0AAU8GN08</accession>